<evidence type="ECO:0000256" key="1">
    <source>
        <dbReference type="ARBA" id="ARBA00004141"/>
    </source>
</evidence>
<proteinExistence type="inferred from homology"/>
<accession>A0A9D4ZD12</accession>
<dbReference type="EMBL" id="JABFUD020000015">
    <property type="protein sequence ID" value="KAI5068965.1"/>
    <property type="molecule type" value="Genomic_DNA"/>
</dbReference>
<feature type="transmembrane region" description="Helical" evidence="6">
    <location>
        <begin position="41"/>
        <end position="59"/>
    </location>
</feature>
<sequence length="165" mass="18975">MEVSHAEEGISADGGSSWSQWQLNLSTKYQQCLDKSTPYTLWRWLSVVAIALIYGIRVYYLEGFYIVTYGLGIYLLNQLLGFLSPQVDPESEGPTLPSKGTDEFKPFIRRLPEFKFWYVVLSCPLFVSHNIHILLFLLPEIIYTLDSWEVNKLCFHVSRASSRVA</sequence>
<evidence type="ECO:0000256" key="2">
    <source>
        <dbReference type="ARBA" id="ARBA00006070"/>
    </source>
</evidence>
<comment type="subcellular location">
    <subcellularLocation>
        <location evidence="1">Membrane</location>
        <topology evidence="1">Multi-pass membrane protein</topology>
    </subcellularLocation>
</comment>
<dbReference type="GO" id="GO:0005783">
    <property type="term" value="C:endoplasmic reticulum"/>
    <property type="evidence" value="ECO:0007669"/>
    <property type="project" value="GOC"/>
</dbReference>
<feature type="transmembrane region" description="Helical" evidence="6">
    <location>
        <begin position="66"/>
        <end position="84"/>
    </location>
</feature>
<gene>
    <name evidence="7" type="ORF">GOP47_0015266</name>
</gene>
<evidence type="ECO:0000256" key="4">
    <source>
        <dbReference type="ARBA" id="ARBA00022989"/>
    </source>
</evidence>
<evidence type="ECO:0000313" key="8">
    <source>
        <dbReference type="Proteomes" id="UP000886520"/>
    </source>
</evidence>
<keyword evidence="4 6" id="KW-1133">Transmembrane helix</keyword>
<protein>
    <recommendedName>
        <fullName evidence="9">Protein RER1</fullName>
    </recommendedName>
</protein>
<keyword evidence="3 6" id="KW-0812">Transmembrane</keyword>
<name>A0A9D4ZD12_ADICA</name>
<comment type="similarity">
    <text evidence="2">Belongs to the RER1 family.</text>
</comment>
<dbReference type="GO" id="GO:0006621">
    <property type="term" value="P:protein retention in ER lumen"/>
    <property type="evidence" value="ECO:0007669"/>
    <property type="project" value="TreeGrafter"/>
</dbReference>
<dbReference type="Pfam" id="PF03248">
    <property type="entry name" value="Rer1"/>
    <property type="match status" value="1"/>
</dbReference>
<keyword evidence="5 6" id="KW-0472">Membrane</keyword>
<dbReference type="GO" id="GO:0000139">
    <property type="term" value="C:Golgi membrane"/>
    <property type="evidence" value="ECO:0007669"/>
    <property type="project" value="TreeGrafter"/>
</dbReference>
<reference evidence="7" key="1">
    <citation type="submission" date="2021-01" db="EMBL/GenBank/DDBJ databases">
        <title>Adiantum capillus-veneris genome.</title>
        <authorList>
            <person name="Fang Y."/>
            <person name="Liao Q."/>
        </authorList>
    </citation>
    <scope>NUCLEOTIDE SEQUENCE</scope>
    <source>
        <strain evidence="7">H3</strain>
        <tissue evidence="7">Leaf</tissue>
    </source>
</reference>
<organism evidence="7 8">
    <name type="scientific">Adiantum capillus-veneris</name>
    <name type="common">Maidenhair fern</name>
    <dbReference type="NCBI Taxonomy" id="13818"/>
    <lineage>
        <taxon>Eukaryota</taxon>
        <taxon>Viridiplantae</taxon>
        <taxon>Streptophyta</taxon>
        <taxon>Embryophyta</taxon>
        <taxon>Tracheophyta</taxon>
        <taxon>Polypodiopsida</taxon>
        <taxon>Polypodiidae</taxon>
        <taxon>Polypodiales</taxon>
        <taxon>Pteridineae</taxon>
        <taxon>Pteridaceae</taxon>
        <taxon>Vittarioideae</taxon>
        <taxon>Adiantum</taxon>
    </lineage>
</organism>
<feature type="transmembrane region" description="Helical" evidence="6">
    <location>
        <begin position="116"/>
        <end position="138"/>
    </location>
</feature>
<dbReference type="PANTHER" id="PTHR10743:SF0">
    <property type="entry name" value="PROTEIN RER1"/>
    <property type="match status" value="1"/>
</dbReference>
<dbReference type="GO" id="GO:0006890">
    <property type="term" value="P:retrograde vesicle-mediated transport, Golgi to endoplasmic reticulum"/>
    <property type="evidence" value="ECO:0007669"/>
    <property type="project" value="TreeGrafter"/>
</dbReference>
<evidence type="ECO:0000313" key="7">
    <source>
        <dbReference type="EMBL" id="KAI5068965.1"/>
    </source>
</evidence>
<dbReference type="OrthoDB" id="448250at2759"/>
<comment type="caution">
    <text evidence="7">The sequence shown here is derived from an EMBL/GenBank/DDBJ whole genome shotgun (WGS) entry which is preliminary data.</text>
</comment>
<dbReference type="AlphaFoldDB" id="A0A9D4ZD12"/>
<evidence type="ECO:0000256" key="6">
    <source>
        <dbReference type="SAM" id="Phobius"/>
    </source>
</evidence>
<keyword evidence="8" id="KW-1185">Reference proteome</keyword>
<evidence type="ECO:0000256" key="3">
    <source>
        <dbReference type="ARBA" id="ARBA00022692"/>
    </source>
</evidence>
<evidence type="ECO:0008006" key="9">
    <source>
        <dbReference type="Google" id="ProtNLM"/>
    </source>
</evidence>
<dbReference type="InterPro" id="IPR004932">
    <property type="entry name" value="Rer1"/>
</dbReference>
<dbReference type="Proteomes" id="UP000886520">
    <property type="component" value="Chromosome 15"/>
</dbReference>
<dbReference type="PANTHER" id="PTHR10743">
    <property type="entry name" value="PROTEIN RER1"/>
    <property type="match status" value="1"/>
</dbReference>
<evidence type="ECO:0000256" key="5">
    <source>
        <dbReference type="ARBA" id="ARBA00023136"/>
    </source>
</evidence>